<dbReference type="Gene3D" id="2.30.30.40">
    <property type="entry name" value="SH3 Domains"/>
    <property type="match status" value="1"/>
</dbReference>
<dbReference type="GO" id="GO:0007165">
    <property type="term" value="P:signal transduction"/>
    <property type="evidence" value="ECO:0007669"/>
    <property type="project" value="InterPro"/>
</dbReference>
<dbReference type="Pfam" id="PF01584">
    <property type="entry name" value="CheW"/>
    <property type="match status" value="1"/>
</dbReference>
<dbReference type="InterPro" id="IPR039315">
    <property type="entry name" value="CheW"/>
</dbReference>
<dbReference type="PROSITE" id="PS50851">
    <property type="entry name" value="CHEW"/>
    <property type="match status" value="1"/>
</dbReference>
<dbReference type="SMART" id="SM00260">
    <property type="entry name" value="CheW"/>
    <property type="match status" value="1"/>
</dbReference>
<dbReference type="EMBL" id="UPPP01000067">
    <property type="protein sequence ID" value="VBB06764.1"/>
    <property type="molecule type" value="Genomic_DNA"/>
</dbReference>
<protein>
    <recommendedName>
        <fullName evidence="1">CheW-like domain-containing protein</fullName>
    </recommendedName>
</protein>
<dbReference type="Gene3D" id="2.40.50.180">
    <property type="entry name" value="CheA-289, Domain 4"/>
    <property type="match status" value="1"/>
</dbReference>
<evidence type="ECO:0000313" key="2">
    <source>
        <dbReference type="EMBL" id="VBB06764.1"/>
    </source>
</evidence>
<dbReference type="RefSeq" id="WP_165865952.1">
    <property type="nucleotide sequence ID" value="NZ_UPPP01000067.1"/>
</dbReference>
<dbReference type="InterPro" id="IPR036061">
    <property type="entry name" value="CheW-like_dom_sf"/>
</dbReference>
<sequence>MQTQLLLFDVDGKQYGVEADKVQGILRLNKFTVQKIPAAPQALDGMINLRGSIVYVFNLRAKLGLERSAEPESKIILIYADTMIVGCIVDEVTDIVKIAETDIEAAPAFMTGGEMSYIKGIGKQEEAMIVILELAEFLTAAEVSRLYEYARDSIGLAADL</sequence>
<reference evidence="2 3" key="1">
    <citation type="submission" date="2018-06" db="EMBL/GenBank/DDBJ databases">
        <authorList>
            <person name="Strepis N."/>
        </authorList>
    </citation>
    <scope>NUCLEOTIDE SEQUENCE [LARGE SCALE GENOMIC DNA]</scope>
    <source>
        <strain evidence="2">LUCI</strain>
    </source>
</reference>
<evidence type="ECO:0000259" key="1">
    <source>
        <dbReference type="PROSITE" id="PS50851"/>
    </source>
</evidence>
<dbReference type="GO" id="GO:0006935">
    <property type="term" value="P:chemotaxis"/>
    <property type="evidence" value="ECO:0007669"/>
    <property type="project" value="InterPro"/>
</dbReference>
<name>A0A498R5N3_9FIRM</name>
<feature type="domain" description="CheW-like" evidence="1">
    <location>
        <begin position="2"/>
        <end position="143"/>
    </location>
</feature>
<gene>
    <name evidence="2" type="ORF">LUCI_2000</name>
</gene>
<dbReference type="AlphaFoldDB" id="A0A498R5N3"/>
<keyword evidence="3" id="KW-1185">Reference proteome</keyword>
<dbReference type="Proteomes" id="UP000277811">
    <property type="component" value="Unassembled WGS sequence"/>
</dbReference>
<dbReference type="PANTHER" id="PTHR22617:SF23">
    <property type="entry name" value="CHEMOTAXIS PROTEIN CHEW"/>
    <property type="match status" value="1"/>
</dbReference>
<dbReference type="InterPro" id="IPR002545">
    <property type="entry name" value="CheW-lke_dom"/>
</dbReference>
<dbReference type="GO" id="GO:0005829">
    <property type="term" value="C:cytosol"/>
    <property type="evidence" value="ECO:0007669"/>
    <property type="project" value="TreeGrafter"/>
</dbReference>
<evidence type="ECO:0000313" key="3">
    <source>
        <dbReference type="Proteomes" id="UP000277811"/>
    </source>
</evidence>
<accession>A0A498R5N3</accession>
<proteinExistence type="predicted"/>
<dbReference type="PANTHER" id="PTHR22617">
    <property type="entry name" value="CHEMOTAXIS SENSOR HISTIDINE KINASE-RELATED"/>
    <property type="match status" value="1"/>
</dbReference>
<organism evidence="2 3">
    <name type="scientific">Lucifera butyrica</name>
    <dbReference type="NCBI Taxonomy" id="1351585"/>
    <lineage>
        <taxon>Bacteria</taxon>
        <taxon>Bacillati</taxon>
        <taxon>Bacillota</taxon>
        <taxon>Negativicutes</taxon>
        <taxon>Veillonellales</taxon>
        <taxon>Veillonellaceae</taxon>
        <taxon>Lucifera</taxon>
    </lineage>
</organism>
<dbReference type="SUPFAM" id="SSF50341">
    <property type="entry name" value="CheW-like"/>
    <property type="match status" value="1"/>
</dbReference>